<dbReference type="PANTHER" id="PTHR21054">
    <property type="entry name" value="ZINC METALLOPROTEINASE-RELATED"/>
    <property type="match status" value="1"/>
</dbReference>
<sequence>MMSHTAKLAQYLTSHTLHDLMNDERWTRSYPGSGQFPVRHGVVHDGYVAFRVAGLSGRQQVDDRGDRGGLAGAVSRWAVDVRRRGHPCLNTNHSRHNLFTLLHSHKMLEVTNLRDGEVVPHQLCLLRVTGAQKESTCAAIHNQSDHTRNGTIWKIYHGGFNALIPLVEGKNDLRIICGTEETTVHIIHKPVDIPRYIRLVYITCMNEDKFQGPKDMDCSPNAAVRKIQTGVLTLQAFVAETLAAEGLGRRTFRFELDTNGNPIVHVVELPVTLLESHKFTEERLWETAALHILSSHLADKNCKYVAFFGGTRFMNPDKHTLKTETEIMAHTKGHVSLGGGGLALVGTGALYSWASQVDEVINSMRSTSSIDTTKLMDFSGGRGTWGACYGTHLGSVMHELAHTLDLGHTPHGIMARGFEDLHIFFTTSKLTSDYLPQSPHHSSVMRQSMSSSLIKESITFTTDFVRKIPLDNINITVAPPKEPLASSGVYSPPVFTRKYPGKVFNANSGSASPLTIEETELSSPTQKSTCTRSLLSAPSPNIANSLLNNNRNQDDGSKCRAFWARSSALLLAFHKWLNTVTDGEVPELKGSVVCSTPGIRIIELRDLHTMAFHHWEFVTRPPPPVFHLPWAQKTLKGTYSKAASCHGLSKTCSWMLWSLDLMTKNGMGFRFWPQDMQVTQPTQLPTCTPQRMINN</sequence>
<name>A0AAW0T4C4_SCYPA</name>
<dbReference type="EMBL" id="JARAKH010000041">
    <property type="protein sequence ID" value="KAK8381172.1"/>
    <property type="molecule type" value="Genomic_DNA"/>
</dbReference>
<accession>A0AAW0T4C4</accession>
<dbReference type="InterPro" id="IPR053002">
    <property type="entry name" value="Metalloproteinase_M10B"/>
</dbReference>
<evidence type="ECO:0008006" key="3">
    <source>
        <dbReference type="Google" id="ProtNLM"/>
    </source>
</evidence>
<evidence type="ECO:0000313" key="1">
    <source>
        <dbReference type="EMBL" id="KAK8381172.1"/>
    </source>
</evidence>
<dbReference type="Proteomes" id="UP001487740">
    <property type="component" value="Unassembled WGS sequence"/>
</dbReference>
<keyword evidence="2" id="KW-1185">Reference proteome</keyword>
<dbReference type="InterPro" id="IPR021917">
    <property type="entry name" value="Unchr_Zn-peptidase-like"/>
</dbReference>
<comment type="caution">
    <text evidence="1">The sequence shown here is derived from an EMBL/GenBank/DDBJ whole genome shotgun (WGS) entry which is preliminary data.</text>
</comment>
<proteinExistence type="predicted"/>
<dbReference type="AlphaFoldDB" id="A0AAW0T4C4"/>
<evidence type="ECO:0000313" key="2">
    <source>
        <dbReference type="Proteomes" id="UP001487740"/>
    </source>
</evidence>
<reference evidence="1 2" key="1">
    <citation type="submission" date="2023-03" db="EMBL/GenBank/DDBJ databases">
        <title>High-quality genome of Scylla paramamosain provides insights in environmental adaptation.</title>
        <authorList>
            <person name="Zhang L."/>
        </authorList>
    </citation>
    <scope>NUCLEOTIDE SEQUENCE [LARGE SCALE GENOMIC DNA]</scope>
    <source>
        <strain evidence="1">LZ_2023a</strain>
        <tissue evidence="1">Muscle</tissue>
    </source>
</reference>
<gene>
    <name evidence="1" type="ORF">O3P69_008207</name>
</gene>
<protein>
    <recommendedName>
        <fullName evidence="3">Zinc metalloproteinase</fullName>
    </recommendedName>
</protein>
<dbReference type="PANTHER" id="PTHR21054:SF2">
    <property type="entry name" value="MIP04191P"/>
    <property type="match status" value="1"/>
</dbReference>
<dbReference type="Pfam" id="PF12044">
    <property type="entry name" value="Metallopep"/>
    <property type="match status" value="1"/>
</dbReference>
<organism evidence="1 2">
    <name type="scientific">Scylla paramamosain</name>
    <name type="common">Mud crab</name>
    <dbReference type="NCBI Taxonomy" id="85552"/>
    <lineage>
        <taxon>Eukaryota</taxon>
        <taxon>Metazoa</taxon>
        <taxon>Ecdysozoa</taxon>
        <taxon>Arthropoda</taxon>
        <taxon>Crustacea</taxon>
        <taxon>Multicrustacea</taxon>
        <taxon>Malacostraca</taxon>
        <taxon>Eumalacostraca</taxon>
        <taxon>Eucarida</taxon>
        <taxon>Decapoda</taxon>
        <taxon>Pleocyemata</taxon>
        <taxon>Brachyura</taxon>
        <taxon>Eubrachyura</taxon>
        <taxon>Portunoidea</taxon>
        <taxon>Portunidae</taxon>
        <taxon>Portuninae</taxon>
        <taxon>Scylla</taxon>
    </lineage>
</organism>